<evidence type="ECO:0000313" key="1">
    <source>
        <dbReference type="EMBL" id="ETN68425.1"/>
    </source>
</evidence>
<keyword evidence="2" id="KW-1185">Reference proteome</keyword>
<dbReference type="Proteomes" id="UP000053676">
    <property type="component" value="Unassembled WGS sequence"/>
</dbReference>
<protein>
    <submittedName>
        <fullName evidence="1">Uncharacterized protein</fullName>
    </submittedName>
</protein>
<organism evidence="1 2">
    <name type="scientific">Necator americanus</name>
    <name type="common">Human hookworm</name>
    <dbReference type="NCBI Taxonomy" id="51031"/>
    <lineage>
        <taxon>Eukaryota</taxon>
        <taxon>Metazoa</taxon>
        <taxon>Ecdysozoa</taxon>
        <taxon>Nematoda</taxon>
        <taxon>Chromadorea</taxon>
        <taxon>Rhabditida</taxon>
        <taxon>Rhabditina</taxon>
        <taxon>Rhabditomorpha</taxon>
        <taxon>Strongyloidea</taxon>
        <taxon>Ancylostomatidae</taxon>
        <taxon>Bunostominae</taxon>
        <taxon>Necator</taxon>
    </lineage>
</organism>
<reference evidence="2" key="1">
    <citation type="journal article" date="2014" name="Nat. Genet.">
        <title>Genome of the human hookworm Necator americanus.</title>
        <authorList>
            <person name="Tang Y.T."/>
            <person name="Gao X."/>
            <person name="Rosa B.A."/>
            <person name="Abubucker S."/>
            <person name="Hallsworth-Pepin K."/>
            <person name="Martin J."/>
            <person name="Tyagi R."/>
            <person name="Heizer E."/>
            <person name="Zhang X."/>
            <person name="Bhonagiri-Palsikar V."/>
            <person name="Minx P."/>
            <person name="Warren W.C."/>
            <person name="Wang Q."/>
            <person name="Zhan B."/>
            <person name="Hotez P.J."/>
            <person name="Sternberg P.W."/>
            <person name="Dougall A."/>
            <person name="Gaze S.T."/>
            <person name="Mulvenna J."/>
            <person name="Sotillo J."/>
            <person name="Ranganathan S."/>
            <person name="Rabelo E.M."/>
            <person name="Wilson R.K."/>
            <person name="Felgner P.L."/>
            <person name="Bethony J."/>
            <person name="Hawdon J.M."/>
            <person name="Gasser R.B."/>
            <person name="Loukas A."/>
            <person name="Mitreva M."/>
        </authorList>
    </citation>
    <scope>NUCLEOTIDE SEQUENCE [LARGE SCALE GENOMIC DNA]</scope>
</reference>
<gene>
    <name evidence="1" type="ORF">NECAME_05613</name>
</gene>
<sequence length="75" mass="8380">MEFSDCKNSNKKQFANNDKVDVLFRSIKLDLRRYGLEKGDITAPCVAASGAQMIPISCHETLLATRRCADERSNS</sequence>
<proteinExistence type="predicted"/>
<dbReference type="EMBL" id="KI669268">
    <property type="protein sequence ID" value="ETN68425.1"/>
    <property type="molecule type" value="Genomic_DNA"/>
</dbReference>
<name>W2SFR3_NECAM</name>
<evidence type="ECO:0000313" key="2">
    <source>
        <dbReference type="Proteomes" id="UP000053676"/>
    </source>
</evidence>
<accession>W2SFR3</accession>
<dbReference type="AlphaFoldDB" id="W2SFR3"/>
<dbReference type="KEGG" id="nai:NECAME_05613"/>